<dbReference type="GO" id="GO:0005886">
    <property type="term" value="C:plasma membrane"/>
    <property type="evidence" value="ECO:0007669"/>
    <property type="project" value="UniProtKB-SubCell"/>
</dbReference>
<dbReference type="EMBL" id="AVPU01000001">
    <property type="protein sequence ID" value="KGM56336.1"/>
    <property type="molecule type" value="Genomic_DNA"/>
</dbReference>
<evidence type="ECO:0000313" key="10">
    <source>
        <dbReference type="EMBL" id="KGM56336.1"/>
    </source>
</evidence>
<dbReference type="Pfam" id="PF09976">
    <property type="entry name" value="TPR_21"/>
    <property type="match status" value="1"/>
</dbReference>
<dbReference type="STRING" id="1385517.N800_09105"/>
<evidence type="ECO:0000256" key="8">
    <source>
        <dbReference type="ARBA" id="ARBA00024235"/>
    </source>
</evidence>
<dbReference type="Proteomes" id="UP000029998">
    <property type="component" value="Unassembled WGS sequence"/>
</dbReference>
<comment type="caution">
    <text evidence="10">The sequence shown here is derived from an EMBL/GenBank/DDBJ whole genome shotgun (WGS) entry which is preliminary data.</text>
</comment>
<evidence type="ECO:0000256" key="6">
    <source>
        <dbReference type="ARBA" id="ARBA00023186"/>
    </source>
</evidence>
<evidence type="ECO:0000256" key="2">
    <source>
        <dbReference type="ARBA" id="ARBA00022475"/>
    </source>
</evidence>
<organism evidence="10 11">
    <name type="scientific">Lysobacter daejeonensis GH1-9</name>
    <dbReference type="NCBI Taxonomy" id="1385517"/>
    <lineage>
        <taxon>Bacteria</taxon>
        <taxon>Pseudomonadati</taxon>
        <taxon>Pseudomonadota</taxon>
        <taxon>Gammaproteobacteria</taxon>
        <taxon>Lysobacterales</taxon>
        <taxon>Lysobacteraceae</taxon>
        <taxon>Aerolutibacter</taxon>
    </lineage>
</organism>
<evidence type="ECO:0000256" key="1">
    <source>
        <dbReference type="ARBA" id="ARBA00004401"/>
    </source>
</evidence>
<dbReference type="SUPFAM" id="SSF48452">
    <property type="entry name" value="TPR-like"/>
    <property type="match status" value="1"/>
</dbReference>
<dbReference type="eggNOG" id="COG2976">
    <property type="taxonomic scope" value="Bacteria"/>
</dbReference>
<evidence type="ECO:0000259" key="9">
    <source>
        <dbReference type="Pfam" id="PF09976"/>
    </source>
</evidence>
<dbReference type="OrthoDB" id="9789675at2"/>
<comment type="subcellular location">
    <subcellularLocation>
        <location evidence="1">Cell membrane</location>
        <topology evidence="1">Single-pass type II membrane protein</topology>
    </subcellularLocation>
</comment>
<keyword evidence="5" id="KW-0472">Membrane</keyword>
<feature type="domain" description="Ancillary SecYEG translocon subunit/Cell division coordinator CpoB TPR" evidence="9">
    <location>
        <begin position="17"/>
        <end position="198"/>
    </location>
</feature>
<dbReference type="PIRSF" id="PIRSF006170">
    <property type="entry name" value="YfgM"/>
    <property type="match status" value="1"/>
</dbReference>
<evidence type="ECO:0000256" key="3">
    <source>
        <dbReference type="ARBA" id="ARBA00022692"/>
    </source>
</evidence>
<protein>
    <recommendedName>
        <fullName evidence="8">Ancillary SecYEG translocon subunit</fullName>
    </recommendedName>
</protein>
<name>A0A0A0EZJ4_9GAMM</name>
<dbReference type="Gene3D" id="1.25.40.10">
    <property type="entry name" value="Tetratricopeptide repeat domain"/>
    <property type="match status" value="1"/>
</dbReference>
<reference evidence="10 11" key="1">
    <citation type="submission" date="2013-08" db="EMBL/GenBank/DDBJ databases">
        <title>Genome sequencing of Lysobacter.</title>
        <authorList>
            <person name="Zhang S."/>
            <person name="Wang G."/>
        </authorList>
    </citation>
    <scope>NUCLEOTIDE SEQUENCE [LARGE SCALE GENOMIC DNA]</scope>
    <source>
        <strain evidence="10 11">GH1-9</strain>
    </source>
</reference>
<dbReference type="RefSeq" id="WP_036133684.1">
    <property type="nucleotide sequence ID" value="NZ_AVPU01000001.1"/>
</dbReference>
<comment type="similarity">
    <text evidence="7">Belongs to the YfgM family.</text>
</comment>
<dbReference type="AlphaFoldDB" id="A0A0A0EZJ4"/>
<accession>A0A0A0EZJ4</accession>
<evidence type="ECO:0000313" key="11">
    <source>
        <dbReference type="Proteomes" id="UP000029998"/>
    </source>
</evidence>
<evidence type="ECO:0000256" key="7">
    <source>
        <dbReference type="ARBA" id="ARBA00024197"/>
    </source>
</evidence>
<dbReference type="GO" id="GO:0044877">
    <property type="term" value="F:protein-containing complex binding"/>
    <property type="evidence" value="ECO:0007669"/>
    <property type="project" value="InterPro"/>
</dbReference>
<proteinExistence type="inferred from homology"/>
<gene>
    <name evidence="10" type="ORF">N800_09105</name>
</gene>
<sequence length="208" mass="22137">MAIDELLDEHEQSERVREWLRRNSGALIGGIALGLAAIGGWKWWENHQLQQKLQQADAYQAAVDAAKGGDKQAAAKVKGLEGAYATLASLELAKSQVESNQVDAAIATLRGIKATDAALSEVVNERLARLLIDAKKADEALKLIGTLDTPAALEVRGDAHLALGQQDKAREAYDQALTKLAVGSPQRGLLELKRSEVGGAPTPSEAKS</sequence>
<dbReference type="InterPro" id="IPR018704">
    <property type="entry name" value="SecYEG/CpoB_TPR"/>
</dbReference>
<keyword evidence="4" id="KW-1133">Transmembrane helix</keyword>
<dbReference type="InterPro" id="IPR026039">
    <property type="entry name" value="YfgM"/>
</dbReference>
<dbReference type="InterPro" id="IPR011990">
    <property type="entry name" value="TPR-like_helical_dom_sf"/>
</dbReference>
<evidence type="ECO:0000256" key="5">
    <source>
        <dbReference type="ARBA" id="ARBA00023136"/>
    </source>
</evidence>
<evidence type="ECO:0000256" key="4">
    <source>
        <dbReference type="ARBA" id="ARBA00022989"/>
    </source>
</evidence>
<keyword evidence="2" id="KW-1003">Cell membrane</keyword>
<keyword evidence="3" id="KW-0812">Transmembrane</keyword>
<dbReference type="PANTHER" id="PTHR38035">
    <property type="entry name" value="UPF0070 PROTEIN YFGM"/>
    <property type="match status" value="1"/>
</dbReference>
<dbReference type="PANTHER" id="PTHR38035:SF1">
    <property type="entry name" value="ANCILLARY SECYEG TRANSLOCON SUBUNIT"/>
    <property type="match status" value="1"/>
</dbReference>
<keyword evidence="11" id="KW-1185">Reference proteome</keyword>
<keyword evidence="6" id="KW-0143">Chaperone</keyword>